<name>A0A6A6RID7_9PEZI</name>
<reference evidence="8" key="1">
    <citation type="journal article" date="2020" name="Stud. Mycol.">
        <title>101 Dothideomycetes genomes: a test case for predicting lifestyles and emergence of pathogens.</title>
        <authorList>
            <person name="Haridas S."/>
            <person name="Albert R."/>
            <person name="Binder M."/>
            <person name="Bloem J."/>
            <person name="Labutti K."/>
            <person name="Salamov A."/>
            <person name="Andreopoulos B."/>
            <person name="Baker S."/>
            <person name="Barry K."/>
            <person name="Bills G."/>
            <person name="Bluhm B."/>
            <person name="Cannon C."/>
            <person name="Castanera R."/>
            <person name="Culley D."/>
            <person name="Daum C."/>
            <person name="Ezra D."/>
            <person name="Gonzalez J."/>
            <person name="Henrissat B."/>
            <person name="Kuo A."/>
            <person name="Liang C."/>
            <person name="Lipzen A."/>
            <person name="Lutzoni F."/>
            <person name="Magnuson J."/>
            <person name="Mondo S."/>
            <person name="Nolan M."/>
            <person name="Ohm R."/>
            <person name="Pangilinan J."/>
            <person name="Park H.-J."/>
            <person name="Ramirez L."/>
            <person name="Alfaro M."/>
            <person name="Sun H."/>
            <person name="Tritt A."/>
            <person name="Yoshinaga Y."/>
            <person name="Zwiers L.-H."/>
            <person name="Turgeon B."/>
            <person name="Goodwin S."/>
            <person name="Spatafora J."/>
            <person name="Crous P."/>
            <person name="Grigoriev I."/>
        </authorList>
    </citation>
    <scope>NUCLEOTIDE SEQUENCE</scope>
    <source>
        <strain evidence="8">CBS 269.34</strain>
    </source>
</reference>
<dbReference type="EMBL" id="MU004181">
    <property type="protein sequence ID" value="KAF2503237.1"/>
    <property type="molecule type" value="Genomic_DNA"/>
</dbReference>
<evidence type="ECO:0000256" key="1">
    <source>
        <dbReference type="ARBA" id="ARBA00004141"/>
    </source>
</evidence>
<comment type="subcellular location">
    <subcellularLocation>
        <location evidence="1">Membrane</location>
        <topology evidence="1">Multi-pass membrane protein</topology>
    </subcellularLocation>
</comment>
<accession>A0A6A6RID7</accession>
<gene>
    <name evidence="8" type="ORF">BU16DRAFT_521822</name>
</gene>
<keyword evidence="4 6" id="KW-0472">Membrane</keyword>
<keyword evidence="3 6" id="KW-1133">Transmembrane helix</keyword>
<dbReference type="GO" id="GO:0005778">
    <property type="term" value="C:peroxisomal membrane"/>
    <property type="evidence" value="ECO:0007669"/>
    <property type="project" value="TreeGrafter"/>
</dbReference>
<evidence type="ECO:0000256" key="4">
    <source>
        <dbReference type="ARBA" id="ARBA00023136"/>
    </source>
</evidence>
<dbReference type="OrthoDB" id="74314at2759"/>
<evidence type="ECO:0000313" key="8">
    <source>
        <dbReference type="EMBL" id="KAF2503237.1"/>
    </source>
</evidence>
<feature type="region of interest" description="Disordered" evidence="5">
    <location>
        <begin position="1"/>
        <end position="65"/>
    </location>
</feature>
<keyword evidence="2 6" id="KW-0812">Transmembrane</keyword>
<evidence type="ECO:0000256" key="6">
    <source>
        <dbReference type="SAM" id="Phobius"/>
    </source>
</evidence>
<feature type="transmembrane region" description="Helical" evidence="6">
    <location>
        <begin position="248"/>
        <end position="266"/>
    </location>
</feature>
<dbReference type="PANTHER" id="PTHR28304">
    <property type="entry name" value="PEROXISOMAL MEMBRANE PROTEIN PEX29"/>
    <property type="match status" value="1"/>
</dbReference>
<evidence type="ECO:0000256" key="3">
    <source>
        <dbReference type="ARBA" id="ARBA00022989"/>
    </source>
</evidence>
<evidence type="ECO:0000259" key="7">
    <source>
        <dbReference type="Pfam" id="PF06398"/>
    </source>
</evidence>
<feature type="compositionally biased region" description="Basic residues" evidence="5">
    <location>
        <begin position="449"/>
        <end position="459"/>
    </location>
</feature>
<feature type="domain" description="TECPR1-like DysF" evidence="7">
    <location>
        <begin position="100"/>
        <end position="483"/>
    </location>
</feature>
<keyword evidence="9" id="KW-1185">Reference proteome</keyword>
<dbReference type="InterPro" id="IPR052816">
    <property type="entry name" value="Peroxisomal_Membrane_PEX28-32"/>
</dbReference>
<dbReference type="Proteomes" id="UP000799750">
    <property type="component" value="Unassembled WGS sequence"/>
</dbReference>
<feature type="transmembrane region" description="Helical" evidence="6">
    <location>
        <begin position="156"/>
        <end position="175"/>
    </location>
</feature>
<feature type="region of interest" description="Disordered" evidence="5">
    <location>
        <begin position="446"/>
        <end position="469"/>
    </location>
</feature>
<protein>
    <submittedName>
        <fullName evidence="8">Pex24p-domain-containing protein</fullName>
    </submittedName>
</protein>
<dbReference type="GO" id="GO:0007031">
    <property type="term" value="P:peroxisome organization"/>
    <property type="evidence" value="ECO:0007669"/>
    <property type="project" value="UniProtKB-ARBA"/>
</dbReference>
<evidence type="ECO:0000256" key="5">
    <source>
        <dbReference type="SAM" id="MobiDB-lite"/>
    </source>
</evidence>
<evidence type="ECO:0000256" key="2">
    <source>
        <dbReference type="ARBA" id="ARBA00022692"/>
    </source>
</evidence>
<evidence type="ECO:0000313" key="9">
    <source>
        <dbReference type="Proteomes" id="UP000799750"/>
    </source>
</evidence>
<dbReference type="PANTHER" id="PTHR28304:SF2">
    <property type="entry name" value="PEROXISOMAL MEMBRANE PROTEIN PEX29"/>
    <property type="match status" value="1"/>
</dbReference>
<organism evidence="8 9">
    <name type="scientific">Lophium mytilinum</name>
    <dbReference type="NCBI Taxonomy" id="390894"/>
    <lineage>
        <taxon>Eukaryota</taxon>
        <taxon>Fungi</taxon>
        <taxon>Dikarya</taxon>
        <taxon>Ascomycota</taxon>
        <taxon>Pezizomycotina</taxon>
        <taxon>Dothideomycetes</taxon>
        <taxon>Pleosporomycetidae</taxon>
        <taxon>Mytilinidiales</taxon>
        <taxon>Mytilinidiaceae</taxon>
        <taxon>Lophium</taxon>
    </lineage>
</organism>
<dbReference type="InterPro" id="IPR010482">
    <property type="entry name" value="TECPR1-like_DysF"/>
</dbReference>
<dbReference type="AlphaFoldDB" id="A0A6A6RID7"/>
<sequence length="496" mass="56154">MEKDSSDAIVNRGDPIPVLRVTSPDDDVPTTPRKRDAFRQALPPGKLKERLENLGSHPARPESPSTMSDRLFTMLLQQVLPQDAPDGVKDRRSREYVDRPGFSLPIMSNNFRRFNARIGVAFVFQNRMIQLFSWKEPTQTLSFLAVYTFICLEPTLLPVVPLALCLFFIMVPAFLTRHPPPPSNQPTDLYPLAGPPLAPAQNIKPAPELSKDFFRNMRDLQNVMEDFSKVHDSLIAALAPPTNFSNEALSSVLFLLLSATACLLFITSHLLPWRAIFLVSGWAGICACHPSTQSFLQSTQADAMIQEQETIARSWLLQLSKSDISLSSAPETREVEIFELQSRPLHTEDAEYESFLFSPSPYAPLSPARIAGDRPRGTRFFEDVQAPKGWRWRDKKWTLDLLSREWVEERYVTGVEVEIEGERWVTDILYEEENIDEFGHPLNSAKSKGGVKGKGKAKPVPKSWEEGNGLDKKGEWRRRRWVRVVERVAMANVEAA</sequence>
<dbReference type="Pfam" id="PF06398">
    <property type="entry name" value="Pex24p"/>
    <property type="match status" value="1"/>
</dbReference>
<proteinExistence type="predicted"/>